<evidence type="ECO:0000256" key="1">
    <source>
        <dbReference type="ARBA" id="ARBA00004141"/>
    </source>
</evidence>
<feature type="region of interest" description="Disordered" evidence="6">
    <location>
        <begin position="1"/>
        <end position="21"/>
    </location>
</feature>
<feature type="transmembrane region" description="Helical" evidence="7">
    <location>
        <begin position="422"/>
        <end position="444"/>
    </location>
</feature>
<dbReference type="EMBL" id="JQFZ01000049">
    <property type="protein sequence ID" value="KGO61225.1"/>
    <property type="molecule type" value="Genomic_DNA"/>
</dbReference>
<feature type="transmembrane region" description="Helical" evidence="7">
    <location>
        <begin position="360"/>
        <end position="380"/>
    </location>
</feature>
<evidence type="ECO:0000256" key="6">
    <source>
        <dbReference type="SAM" id="MobiDB-lite"/>
    </source>
</evidence>
<organism evidence="8 9">
    <name type="scientific">Penicillium expansum</name>
    <name type="common">Blue mold rot fungus</name>
    <dbReference type="NCBI Taxonomy" id="27334"/>
    <lineage>
        <taxon>Eukaryota</taxon>
        <taxon>Fungi</taxon>
        <taxon>Dikarya</taxon>
        <taxon>Ascomycota</taxon>
        <taxon>Pezizomycotina</taxon>
        <taxon>Eurotiomycetes</taxon>
        <taxon>Eurotiomycetidae</taxon>
        <taxon>Eurotiales</taxon>
        <taxon>Aspergillaceae</taxon>
        <taxon>Penicillium</taxon>
    </lineage>
</organism>
<evidence type="ECO:0000313" key="8">
    <source>
        <dbReference type="EMBL" id="KGO61225.1"/>
    </source>
</evidence>
<dbReference type="Pfam" id="PF07690">
    <property type="entry name" value="MFS_1"/>
    <property type="match status" value="2"/>
</dbReference>
<evidence type="ECO:0000256" key="4">
    <source>
        <dbReference type="ARBA" id="ARBA00022989"/>
    </source>
</evidence>
<feature type="transmembrane region" description="Helical" evidence="7">
    <location>
        <begin position="126"/>
        <end position="144"/>
    </location>
</feature>
<evidence type="ECO:0000256" key="2">
    <source>
        <dbReference type="ARBA" id="ARBA00022448"/>
    </source>
</evidence>
<dbReference type="OrthoDB" id="6730379at2759"/>
<keyword evidence="5 7" id="KW-0472">Membrane</keyword>
<keyword evidence="9" id="KW-1185">Reference proteome</keyword>
<dbReference type="GeneID" id="27680769"/>
<feature type="transmembrane region" description="Helical" evidence="7">
    <location>
        <begin position="196"/>
        <end position="217"/>
    </location>
</feature>
<dbReference type="VEuPathDB" id="FungiDB:PEXP_032550"/>
<keyword evidence="3 7" id="KW-0812">Transmembrane</keyword>
<keyword evidence="2" id="KW-0813">Transport</keyword>
<proteinExistence type="predicted"/>
<dbReference type="AlphaFoldDB" id="A0A0A2IHT9"/>
<dbReference type="PANTHER" id="PTHR43791">
    <property type="entry name" value="PERMEASE-RELATED"/>
    <property type="match status" value="1"/>
</dbReference>
<dbReference type="PANTHER" id="PTHR43791:SF103">
    <property type="entry name" value="MAJOR FACILITATOR SUPERFAMILY (MFS) PROFILE DOMAIN-CONTAINING PROTEIN-RELATED"/>
    <property type="match status" value="1"/>
</dbReference>
<feature type="transmembrane region" description="Helical" evidence="7">
    <location>
        <begin position="392"/>
        <end position="410"/>
    </location>
</feature>
<evidence type="ECO:0000256" key="5">
    <source>
        <dbReference type="ARBA" id="ARBA00023136"/>
    </source>
</evidence>
<dbReference type="Gene3D" id="1.20.1250.20">
    <property type="entry name" value="MFS general substrate transporter like domains"/>
    <property type="match status" value="2"/>
</dbReference>
<comment type="subcellular location">
    <subcellularLocation>
        <location evidence="1">Membrane</location>
        <topology evidence="1">Multi-pass membrane protein</topology>
    </subcellularLocation>
</comment>
<evidence type="ECO:0000313" key="9">
    <source>
        <dbReference type="Proteomes" id="UP000030143"/>
    </source>
</evidence>
<dbReference type="Proteomes" id="UP000030143">
    <property type="component" value="Unassembled WGS sequence"/>
</dbReference>
<name>A0A0A2IHT9_PENEN</name>
<dbReference type="HOGENOM" id="CLU_001265_0_5_1"/>
<feature type="transmembrane region" description="Helical" evidence="7">
    <location>
        <begin position="96"/>
        <end position="114"/>
    </location>
</feature>
<sequence>MTASTLKSGVPECTQPGEQDVKISSHSDLGKIGSITAGEDIQHSKAEEKSLLRKIDWNILPLLTISYLLQFLDKTSLGNTGVMGIIADTKLVGQEFSWLSSVFYFGYLAASYPMSVAFVKFPLAKVLSISAVLWAITLGCHGAAQKFAGLVVLRIFLGAFESAISPGFSLMTGIWYDALYLAFSSTEASLSILKEIWLFIILGVITFLWGLVLLVFLPDTPLTARFLNSEERKLAEARPQKKQHSFKDTKWEKAQFIEAMIDPKTWMISVIIGVGSLANGVVANFGSLIITSLGFDTLTTLLFNLPGAGVSLVAVVTLAGISSRVRRSRIILCIVSWIITIVGILLIRQLPTSNKYGRLVGAWLMNSFAASFPLLLSLLASNVTGFTKKTTVQAHFFIVYCAGNIAGPQLFIEKEAPHYLTAYNGCLGSLAVAIGLAVILRFYLDWENKRRDKEQGVYIDPEAIDIFEHDLDDMMLARVIQTDWENRSFRYYL</sequence>
<feature type="transmembrane region" description="Helical" evidence="7">
    <location>
        <begin position="266"/>
        <end position="295"/>
    </location>
</feature>
<feature type="transmembrane region" description="Helical" evidence="7">
    <location>
        <begin position="301"/>
        <end position="321"/>
    </location>
</feature>
<dbReference type="PhylomeDB" id="A0A0A2IHT9"/>
<comment type="caution">
    <text evidence="8">The sequence shown here is derived from an EMBL/GenBank/DDBJ whole genome shotgun (WGS) entry which is preliminary data.</text>
</comment>
<reference evidence="8 9" key="1">
    <citation type="journal article" date="2015" name="Mol. Plant Microbe Interact.">
        <title>Genome, transcriptome, and functional analyses of Penicillium expansum provide new insights into secondary metabolism and pathogenicity.</title>
        <authorList>
            <person name="Ballester A.R."/>
            <person name="Marcet-Houben M."/>
            <person name="Levin E."/>
            <person name="Sela N."/>
            <person name="Selma-Lazaro C."/>
            <person name="Carmona L."/>
            <person name="Wisniewski M."/>
            <person name="Droby S."/>
            <person name="Gonzalez-Candelas L."/>
            <person name="Gabaldon T."/>
        </authorList>
    </citation>
    <scope>NUCLEOTIDE SEQUENCE [LARGE SCALE GENOMIC DNA]</scope>
    <source>
        <strain evidence="8 9">MD-8</strain>
    </source>
</reference>
<dbReference type="InterPro" id="IPR011701">
    <property type="entry name" value="MFS"/>
</dbReference>
<gene>
    <name evidence="8" type="ORF">PEX2_080790</name>
</gene>
<evidence type="ECO:0000256" key="7">
    <source>
        <dbReference type="SAM" id="Phobius"/>
    </source>
</evidence>
<dbReference type="STRING" id="27334.A0A0A2IHT9"/>
<protein>
    <submittedName>
        <fullName evidence="8">Major facilitator superfamily domain, general substrate transporter</fullName>
    </submittedName>
</protein>
<evidence type="ECO:0000256" key="3">
    <source>
        <dbReference type="ARBA" id="ARBA00022692"/>
    </source>
</evidence>
<feature type="transmembrane region" description="Helical" evidence="7">
    <location>
        <begin position="151"/>
        <end position="176"/>
    </location>
</feature>
<keyword evidence="4 7" id="KW-1133">Transmembrane helix</keyword>
<dbReference type="RefSeq" id="XP_016602108.1">
    <property type="nucleotide sequence ID" value="XM_016745349.1"/>
</dbReference>
<feature type="transmembrane region" description="Helical" evidence="7">
    <location>
        <begin position="330"/>
        <end position="348"/>
    </location>
</feature>
<accession>A0A0A2IHT9</accession>
<dbReference type="SUPFAM" id="SSF103473">
    <property type="entry name" value="MFS general substrate transporter"/>
    <property type="match status" value="1"/>
</dbReference>
<dbReference type="InterPro" id="IPR036259">
    <property type="entry name" value="MFS_trans_sf"/>
</dbReference>
<dbReference type="GO" id="GO:0016020">
    <property type="term" value="C:membrane"/>
    <property type="evidence" value="ECO:0007669"/>
    <property type="project" value="UniProtKB-SubCell"/>
</dbReference>
<dbReference type="GO" id="GO:0022857">
    <property type="term" value="F:transmembrane transporter activity"/>
    <property type="evidence" value="ECO:0007669"/>
    <property type="project" value="InterPro"/>
</dbReference>